<dbReference type="OrthoDB" id="5496093at2"/>
<protein>
    <submittedName>
        <fullName evidence="1">Septum formation inhibitor Maf</fullName>
    </submittedName>
</protein>
<evidence type="ECO:0000313" key="2">
    <source>
        <dbReference type="Proteomes" id="UP000308713"/>
    </source>
</evidence>
<sequence>MYLPNKLTKHAKTSMLSKIILSCICFIVSCKNNTETSSLVKNTAAHAQKKTITPTLSKSFKAYWYTGEAEISSYQLEQARYGELRTGKAVLIYVTEDFLPDALVKAEHPNPNNIPVLKLNATKTFNTGIYPYSIMQSTFYPVANNGHALKVSSSVQEWCGHAYTQLNNHDAFEIMSHSYFQGEADKTFTLKKAVLENELWVQLRVNPSTLPVGNINIIPAFAYTRLKHIPIKAFKANASLKTGTYTITYPELQRTLSINFNPEFPYDILGWKETFNSGFGTTSKVLTTKATKLKSIKSPYWKKNRNQDKILRETLMLNE</sequence>
<dbReference type="EMBL" id="VDCS01000014">
    <property type="protein sequence ID" value="TNJ42437.1"/>
    <property type="molecule type" value="Genomic_DNA"/>
</dbReference>
<evidence type="ECO:0000313" key="1">
    <source>
        <dbReference type="EMBL" id="TNJ42437.1"/>
    </source>
</evidence>
<accession>A0A5C4SFU7</accession>
<proteinExistence type="predicted"/>
<comment type="caution">
    <text evidence="1">The sequence shown here is derived from an EMBL/GenBank/DDBJ whole genome shotgun (WGS) entry which is preliminary data.</text>
</comment>
<name>A0A5C4SFU7_9FLAO</name>
<dbReference type="Proteomes" id="UP000308713">
    <property type="component" value="Unassembled WGS sequence"/>
</dbReference>
<keyword evidence="2" id="KW-1185">Reference proteome</keyword>
<gene>
    <name evidence="1" type="ORF">FGF67_14310</name>
</gene>
<dbReference type="AlphaFoldDB" id="A0A5C4SFU7"/>
<organism evidence="1 2">
    <name type="scientific">Allotamlana fucoidanivorans</name>
    <dbReference type="NCBI Taxonomy" id="2583814"/>
    <lineage>
        <taxon>Bacteria</taxon>
        <taxon>Pseudomonadati</taxon>
        <taxon>Bacteroidota</taxon>
        <taxon>Flavobacteriia</taxon>
        <taxon>Flavobacteriales</taxon>
        <taxon>Flavobacteriaceae</taxon>
        <taxon>Allotamlana</taxon>
    </lineage>
</organism>
<dbReference type="PROSITE" id="PS51257">
    <property type="entry name" value="PROKAR_LIPOPROTEIN"/>
    <property type="match status" value="1"/>
</dbReference>
<reference evidence="1 2" key="1">
    <citation type="submission" date="2019-05" db="EMBL/GenBank/DDBJ databases">
        <title>Tamlana fucoidanivorans sp. nov., isolated from the surface of algae collected from Fujian province in China.</title>
        <authorList>
            <person name="Li J."/>
        </authorList>
    </citation>
    <scope>NUCLEOTIDE SEQUENCE [LARGE SCALE GENOMIC DNA]</scope>
    <source>
        <strain evidence="1 2">CW2-9</strain>
    </source>
</reference>